<name>A0ABP7G3Z0_9FLAO</name>
<comment type="caution">
    <text evidence="1">The sequence shown here is derived from an EMBL/GenBank/DDBJ whole genome shotgun (WGS) entry which is preliminary data.</text>
</comment>
<dbReference type="Gene3D" id="2.60.120.10">
    <property type="entry name" value="Jelly Rolls"/>
    <property type="match status" value="1"/>
</dbReference>
<protein>
    <submittedName>
        <fullName evidence="1">Crp/Fnr family transcriptional regulator</fullName>
    </submittedName>
</protein>
<dbReference type="Proteomes" id="UP001500748">
    <property type="component" value="Unassembled WGS sequence"/>
</dbReference>
<accession>A0ABP7G3Z0</accession>
<gene>
    <name evidence="1" type="ORF">GCM10022423_00950</name>
</gene>
<organism evidence="1 2">
    <name type="scientific">Flavobacterium ginsengiterrae</name>
    <dbReference type="NCBI Taxonomy" id="871695"/>
    <lineage>
        <taxon>Bacteria</taxon>
        <taxon>Pseudomonadati</taxon>
        <taxon>Bacteroidota</taxon>
        <taxon>Flavobacteriia</taxon>
        <taxon>Flavobacteriales</taxon>
        <taxon>Flavobacteriaceae</taxon>
        <taxon>Flavobacterium</taxon>
    </lineage>
</organism>
<evidence type="ECO:0000313" key="1">
    <source>
        <dbReference type="EMBL" id="GAA3754959.1"/>
    </source>
</evidence>
<dbReference type="SUPFAM" id="SSF51206">
    <property type="entry name" value="cAMP-binding domain-like"/>
    <property type="match status" value="1"/>
</dbReference>
<evidence type="ECO:0000313" key="2">
    <source>
        <dbReference type="Proteomes" id="UP001500748"/>
    </source>
</evidence>
<dbReference type="InterPro" id="IPR018490">
    <property type="entry name" value="cNMP-bd_dom_sf"/>
</dbReference>
<keyword evidence="2" id="KW-1185">Reference proteome</keyword>
<dbReference type="RefSeq" id="WP_345138758.1">
    <property type="nucleotide sequence ID" value="NZ_BAABDU010000001.1"/>
</dbReference>
<reference evidence="2" key="1">
    <citation type="journal article" date="2019" name="Int. J. Syst. Evol. Microbiol.">
        <title>The Global Catalogue of Microorganisms (GCM) 10K type strain sequencing project: providing services to taxonomists for standard genome sequencing and annotation.</title>
        <authorList>
            <consortium name="The Broad Institute Genomics Platform"/>
            <consortium name="The Broad Institute Genome Sequencing Center for Infectious Disease"/>
            <person name="Wu L."/>
            <person name="Ma J."/>
        </authorList>
    </citation>
    <scope>NUCLEOTIDE SEQUENCE [LARGE SCALE GENOMIC DNA]</scope>
    <source>
        <strain evidence="2">JCM 17337</strain>
    </source>
</reference>
<dbReference type="EMBL" id="BAABDU010000001">
    <property type="protein sequence ID" value="GAA3754959.1"/>
    <property type="molecule type" value="Genomic_DNA"/>
</dbReference>
<dbReference type="InterPro" id="IPR014710">
    <property type="entry name" value="RmlC-like_jellyroll"/>
</dbReference>
<proteinExistence type="predicted"/>
<sequence length="190" mass="22515">MDKNYILLRSHIEEICRLTDQEWNYIKPFFIHKKLRKHQFLTQKHEPAPFQYWIIKGLLKTYSIDKAGREHVLHFVSEQQWTSDFGAYQNQISQTIEADCIEDSEFFCLFLKDREHLCVEIPKMAHFFRIKSHLAYTGLLHRILSLLTETAADSYHDLIQNNPDLLQRVPERFLASYLGVTSENLKAMKG</sequence>